<dbReference type="EMBL" id="KV429080">
    <property type="protein sequence ID" value="KZT67072.1"/>
    <property type="molecule type" value="Genomic_DNA"/>
</dbReference>
<feature type="region of interest" description="Disordered" evidence="1">
    <location>
        <begin position="124"/>
        <end position="144"/>
    </location>
</feature>
<reference evidence="2 3" key="1">
    <citation type="journal article" date="2016" name="Mol. Biol. Evol.">
        <title>Comparative Genomics of Early-Diverging Mushroom-Forming Fungi Provides Insights into the Origins of Lignocellulose Decay Capabilities.</title>
        <authorList>
            <person name="Nagy L.G."/>
            <person name="Riley R."/>
            <person name="Tritt A."/>
            <person name="Adam C."/>
            <person name="Daum C."/>
            <person name="Floudas D."/>
            <person name="Sun H."/>
            <person name="Yadav J.S."/>
            <person name="Pangilinan J."/>
            <person name="Larsson K.H."/>
            <person name="Matsuura K."/>
            <person name="Barry K."/>
            <person name="Labutti K."/>
            <person name="Kuo R."/>
            <person name="Ohm R.A."/>
            <person name="Bhattacharya S.S."/>
            <person name="Shirouzu T."/>
            <person name="Yoshinaga Y."/>
            <person name="Martin F.M."/>
            <person name="Grigoriev I.V."/>
            <person name="Hibbett D.S."/>
        </authorList>
    </citation>
    <scope>NUCLEOTIDE SEQUENCE [LARGE SCALE GENOMIC DNA]</scope>
    <source>
        <strain evidence="2 3">L-15889</strain>
    </source>
</reference>
<evidence type="ECO:0000256" key="1">
    <source>
        <dbReference type="SAM" id="MobiDB-lite"/>
    </source>
</evidence>
<organism evidence="2 3">
    <name type="scientific">Daedalea quercina L-15889</name>
    <dbReference type="NCBI Taxonomy" id="1314783"/>
    <lineage>
        <taxon>Eukaryota</taxon>
        <taxon>Fungi</taxon>
        <taxon>Dikarya</taxon>
        <taxon>Basidiomycota</taxon>
        <taxon>Agaricomycotina</taxon>
        <taxon>Agaricomycetes</taxon>
        <taxon>Polyporales</taxon>
        <taxon>Fomitopsis</taxon>
    </lineage>
</organism>
<protein>
    <submittedName>
        <fullName evidence="2">Uncharacterized protein</fullName>
    </submittedName>
</protein>
<name>A0A165NKB4_9APHY</name>
<keyword evidence="3" id="KW-1185">Reference proteome</keyword>
<evidence type="ECO:0000313" key="2">
    <source>
        <dbReference type="EMBL" id="KZT67072.1"/>
    </source>
</evidence>
<proteinExistence type="predicted"/>
<accession>A0A165NKB4</accession>
<dbReference type="AlphaFoldDB" id="A0A165NKB4"/>
<dbReference type="Proteomes" id="UP000076727">
    <property type="component" value="Unassembled WGS sequence"/>
</dbReference>
<sequence>MQRNTTLHPSEKCFRARSSAARTSLGAAPLHTVHPDQLSSGCLSQLRECSHGQSSPSIFPRGTPIADKRTLVQYKPRRTGLSLRWRQPARAALARPHEVSLFLGATRIRCPVLAPGPAVASTRIRAPAASRSTSSPWRGRPPRPDGPGCCRCAGGVWVQCIARVAEARRPGMDASQSGRARSHARAWTTTVTITPRDGGCCCNAASSASSSSHHHRREFELSPHILTYNTRVFSLRSRIVFIAAPASTPGADAGRCAPTARGG</sequence>
<gene>
    <name evidence="2" type="ORF">DAEQUDRAFT_409500</name>
</gene>
<evidence type="ECO:0000313" key="3">
    <source>
        <dbReference type="Proteomes" id="UP000076727"/>
    </source>
</evidence>
<feature type="compositionally biased region" description="Low complexity" evidence="1">
    <location>
        <begin position="124"/>
        <end position="138"/>
    </location>
</feature>